<keyword evidence="21" id="KW-0175">Coiled coil</keyword>
<proteinExistence type="inferred from homology"/>
<keyword evidence="12 17" id="KW-0598">Phosphotransferase system</keyword>
<dbReference type="InterPro" id="IPR036618">
    <property type="entry name" value="PtsI_HPr-bd_sf"/>
</dbReference>
<keyword evidence="14 17" id="KW-0418">Kinase</keyword>
<organism evidence="25 26">
    <name type="scientific">Aquella oligotrophica</name>
    <dbReference type="NCBI Taxonomy" id="2067065"/>
    <lineage>
        <taxon>Bacteria</taxon>
        <taxon>Pseudomonadati</taxon>
        <taxon>Pseudomonadota</taxon>
        <taxon>Betaproteobacteria</taxon>
        <taxon>Neisseriales</taxon>
        <taxon>Neisseriaceae</taxon>
        <taxon>Aquella</taxon>
    </lineage>
</organism>
<dbReference type="EC" id="2.7.3.9" evidence="6 17"/>
<dbReference type="SUPFAM" id="SSF52009">
    <property type="entry name" value="Phosphohistidine domain"/>
    <property type="match status" value="1"/>
</dbReference>
<keyword evidence="11 17" id="KW-0808">Transferase</keyword>
<evidence type="ECO:0000256" key="6">
    <source>
        <dbReference type="ARBA" id="ARBA00012232"/>
    </source>
</evidence>
<evidence type="ECO:0000256" key="5">
    <source>
        <dbReference type="ARBA" id="ARBA00007837"/>
    </source>
</evidence>
<dbReference type="InterPro" id="IPR006318">
    <property type="entry name" value="PTS_EI-like"/>
</dbReference>
<comment type="cofactor">
    <cofactor evidence="2 17 20">
        <name>Mg(2+)</name>
        <dbReference type="ChEBI" id="CHEBI:18420"/>
    </cofactor>
</comment>
<dbReference type="Pfam" id="PF00391">
    <property type="entry name" value="PEP-utilizers"/>
    <property type="match status" value="1"/>
</dbReference>
<feature type="binding site" evidence="20">
    <location>
        <position position="437"/>
    </location>
    <ligand>
        <name>Mg(2+)</name>
        <dbReference type="ChEBI" id="CHEBI:18420"/>
    </ligand>
</feature>
<dbReference type="InterPro" id="IPR024692">
    <property type="entry name" value="PTS_EI"/>
</dbReference>
<name>A0A2I7N6S7_9NEIS</name>
<feature type="active site" description="Tele-phosphohistidine intermediate" evidence="18">
    <location>
        <position position="193"/>
    </location>
</feature>
<dbReference type="Pfam" id="PF05524">
    <property type="entry name" value="PEP-utilisers_N"/>
    <property type="match status" value="1"/>
</dbReference>
<evidence type="ECO:0000256" key="9">
    <source>
        <dbReference type="ARBA" id="ARBA00022490"/>
    </source>
</evidence>
<feature type="binding site" evidence="20">
    <location>
        <position position="461"/>
    </location>
    <ligand>
        <name>Mg(2+)</name>
        <dbReference type="ChEBI" id="CHEBI:18420"/>
    </ligand>
</feature>
<evidence type="ECO:0000259" key="22">
    <source>
        <dbReference type="Pfam" id="PF00391"/>
    </source>
</evidence>
<keyword evidence="13 17" id="KW-0479">Metal-binding</keyword>
<evidence type="ECO:0000256" key="21">
    <source>
        <dbReference type="SAM" id="Coils"/>
    </source>
</evidence>
<dbReference type="InterPro" id="IPR008279">
    <property type="entry name" value="PEP-util_enz_mobile_dom"/>
</dbReference>
<feature type="binding site" evidence="19">
    <location>
        <begin position="460"/>
        <end position="461"/>
    </location>
    <ligand>
        <name>phosphoenolpyruvate</name>
        <dbReference type="ChEBI" id="CHEBI:58702"/>
    </ligand>
</feature>
<dbReference type="KEGG" id="nba:CUN60_07445"/>
<evidence type="ECO:0000256" key="1">
    <source>
        <dbReference type="ARBA" id="ARBA00000683"/>
    </source>
</evidence>
<evidence type="ECO:0000256" key="19">
    <source>
        <dbReference type="PIRSR" id="PIRSR000732-2"/>
    </source>
</evidence>
<keyword evidence="15 17" id="KW-0460">Magnesium</keyword>
<dbReference type="EMBL" id="CP024847">
    <property type="protein sequence ID" value="AUR52141.1"/>
    <property type="molecule type" value="Genomic_DNA"/>
</dbReference>
<dbReference type="GO" id="GO:0046872">
    <property type="term" value="F:metal ion binding"/>
    <property type="evidence" value="ECO:0007669"/>
    <property type="project" value="UniProtKB-KW"/>
</dbReference>
<protein>
    <recommendedName>
        <fullName evidence="7 17">Phosphoenolpyruvate-protein phosphotransferase</fullName>
        <ecNumber evidence="6 17">2.7.3.9</ecNumber>
    </recommendedName>
    <alternativeName>
        <fullName evidence="16 17">Phosphotransferase system, enzyme I</fullName>
    </alternativeName>
</protein>
<dbReference type="PROSITE" id="PS00742">
    <property type="entry name" value="PEP_ENZYMES_2"/>
    <property type="match status" value="1"/>
</dbReference>
<dbReference type="Gene3D" id="3.50.30.10">
    <property type="entry name" value="Phosphohistidine domain"/>
    <property type="match status" value="1"/>
</dbReference>
<evidence type="ECO:0000256" key="11">
    <source>
        <dbReference type="ARBA" id="ARBA00022679"/>
    </source>
</evidence>
<feature type="domain" description="Phosphotransferase system enzyme I N-terminal" evidence="24">
    <location>
        <begin position="6"/>
        <end position="129"/>
    </location>
</feature>
<feature type="active site" description="Proton donor" evidence="18">
    <location>
        <position position="508"/>
    </location>
</feature>
<feature type="coiled-coil region" evidence="21">
    <location>
        <begin position="36"/>
        <end position="63"/>
    </location>
</feature>
<comment type="function">
    <text evidence="3 17">General (non sugar-specific) component of the phosphoenolpyruvate-dependent sugar phosphotransferase system (sugar PTS). This major carbohydrate active-transport system catalyzes the phosphorylation of incoming sugar substrates concomitantly with their translocation across the cell membrane. Enzyme I transfers the phosphoryl group from phosphoenolpyruvate (PEP) to the phosphoryl carrier protein (HPr).</text>
</comment>
<evidence type="ECO:0000256" key="13">
    <source>
        <dbReference type="ARBA" id="ARBA00022723"/>
    </source>
</evidence>
<evidence type="ECO:0000256" key="15">
    <source>
        <dbReference type="ARBA" id="ARBA00022842"/>
    </source>
</evidence>
<keyword evidence="10 17" id="KW-0762">Sugar transport</keyword>
<dbReference type="GO" id="GO:0009401">
    <property type="term" value="P:phosphoenolpyruvate-dependent sugar phosphotransferase system"/>
    <property type="evidence" value="ECO:0007669"/>
    <property type="project" value="UniProtKB-KW"/>
</dbReference>
<feature type="binding site" evidence="19">
    <location>
        <position position="471"/>
    </location>
    <ligand>
        <name>phosphoenolpyruvate</name>
        <dbReference type="ChEBI" id="CHEBI:58702"/>
    </ligand>
</feature>
<dbReference type="OrthoDB" id="9765468at2"/>
<dbReference type="Proteomes" id="UP000236655">
    <property type="component" value="Chromosome"/>
</dbReference>
<dbReference type="GO" id="GO:0016301">
    <property type="term" value="F:kinase activity"/>
    <property type="evidence" value="ECO:0007669"/>
    <property type="project" value="UniProtKB-KW"/>
</dbReference>
<reference evidence="26" key="1">
    <citation type="submission" date="2017-11" db="EMBL/GenBank/DDBJ databases">
        <authorList>
            <person name="Chan K.G."/>
            <person name="Lee L.S."/>
        </authorList>
    </citation>
    <scope>NUCLEOTIDE SEQUENCE [LARGE SCALE GENOMIC DNA]</scope>
    <source>
        <strain evidence="26">DSM 100970</strain>
    </source>
</reference>
<keyword evidence="25" id="KW-0670">Pyruvate</keyword>
<dbReference type="PRINTS" id="PR01736">
    <property type="entry name" value="PHPHTRNFRASE"/>
</dbReference>
<dbReference type="Gene3D" id="3.20.20.60">
    <property type="entry name" value="Phosphoenolpyruvate-binding domains"/>
    <property type="match status" value="1"/>
</dbReference>
<evidence type="ECO:0000256" key="16">
    <source>
        <dbReference type="ARBA" id="ARBA00033235"/>
    </source>
</evidence>
<dbReference type="InterPro" id="IPR023151">
    <property type="entry name" value="PEP_util_CS"/>
</dbReference>
<evidence type="ECO:0000256" key="8">
    <source>
        <dbReference type="ARBA" id="ARBA00022448"/>
    </source>
</evidence>
<dbReference type="SUPFAM" id="SSF51621">
    <property type="entry name" value="Phosphoenolpyruvate/pyruvate domain"/>
    <property type="match status" value="1"/>
</dbReference>
<dbReference type="GO" id="GO:0008965">
    <property type="term" value="F:phosphoenolpyruvate-protein phosphotransferase activity"/>
    <property type="evidence" value="ECO:0007669"/>
    <property type="project" value="UniProtKB-EC"/>
</dbReference>
<evidence type="ECO:0000256" key="17">
    <source>
        <dbReference type="PIRNR" id="PIRNR000732"/>
    </source>
</evidence>
<dbReference type="InterPro" id="IPR015813">
    <property type="entry name" value="Pyrv/PenolPyrv_kinase-like_dom"/>
</dbReference>
<dbReference type="InterPro" id="IPR008731">
    <property type="entry name" value="PTS_EIN"/>
</dbReference>
<dbReference type="SUPFAM" id="SSF47831">
    <property type="entry name" value="Enzyme I of the PEP:sugar phosphotransferase system HPr-binding (sub)domain"/>
    <property type="match status" value="1"/>
</dbReference>
<evidence type="ECO:0000256" key="7">
    <source>
        <dbReference type="ARBA" id="ARBA00016544"/>
    </source>
</evidence>
<dbReference type="InterPro" id="IPR040442">
    <property type="entry name" value="Pyrv_kinase-like_dom_sf"/>
</dbReference>
<dbReference type="PANTHER" id="PTHR46244:SF3">
    <property type="entry name" value="PHOSPHOENOLPYRUVATE-PROTEIN PHOSPHOTRANSFERASE"/>
    <property type="match status" value="1"/>
</dbReference>
<dbReference type="InterPro" id="IPR000121">
    <property type="entry name" value="PEP_util_C"/>
</dbReference>
<comment type="catalytic activity">
    <reaction evidence="1 17">
        <text>L-histidyl-[protein] + phosphoenolpyruvate = N(pros)-phospho-L-histidyl-[protein] + pyruvate</text>
        <dbReference type="Rhea" id="RHEA:23880"/>
        <dbReference type="Rhea" id="RHEA-COMP:9745"/>
        <dbReference type="Rhea" id="RHEA-COMP:9746"/>
        <dbReference type="ChEBI" id="CHEBI:15361"/>
        <dbReference type="ChEBI" id="CHEBI:29979"/>
        <dbReference type="ChEBI" id="CHEBI:58702"/>
        <dbReference type="ChEBI" id="CHEBI:64837"/>
        <dbReference type="EC" id="2.7.3.9"/>
    </reaction>
</comment>
<dbReference type="PANTHER" id="PTHR46244">
    <property type="entry name" value="PHOSPHOENOLPYRUVATE-PROTEIN PHOSPHOTRANSFERASE"/>
    <property type="match status" value="1"/>
</dbReference>
<dbReference type="AlphaFoldDB" id="A0A2I7N6S7"/>
<dbReference type="InterPro" id="IPR050499">
    <property type="entry name" value="PEP-utilizing_PTS_enzyme"/>
</dbReference>
<evidence type="ECO:0000256" key="12">
    <source>
        <dbReference type="ARBA" id="ARBA00022683"/>
    </source>
</evidence>
<evidence type="ECO:0000259" key="24">
    <source>
        <dbReference type="Pfam" id="PF05524"/>
    </source>
</evidence>
<evidence type="ECO:0000256" key="18">
    <source>
        <dbReference type="PIRSR" id="PIRSR000732-1"/>
    </source>
</evidence>
<keyword evidence="8 17" id="KW-0813">Transport</keyword>
<evidence type="ECO:0000256" key="20">
    <source>
        <dbReference type="PIRSR" id="PIRSR000732-3"/>
    </source>
</evidence>
<evidence type="ECO:0000256" key="10">
    <source>
        <dbReference type="ARBA" id="ARBA00022597"/>
    </source>
</evidence>
<sequence>MSIALHGIGLGGGIAIGQAYILDKSIDDAIQHTLEESEINAEVSRFEEALRNTRKELEQIRGTIPIGAPAELGAFLSLNIMMLGDSQIAQAPIEILKRESCNAEWAIKLQAEFLSSQFDEMEDAYLKERKNDVIQVLERIFKNLEGNKFDWQSQGREEHGILVTRDLSPADLVQFKESNFAGFVNDLGSLTSHTAIIGRNLDIPSVVGVAEARQLVRDDEIIIVDGIQGVVIINPDNLVLNEYRKRKKEWQESRQKLKAIRKEETLTKDGTKVEILANIEIDSDVEEVKYNNAAGIGLFRSEFLFLQRENNLASEDEQFEAYSRVVREMKKKPVTIRTADLGADKNPIWNSTHGESENPALGLTGIRLLLAEQGFFRTQLRAILRASFYGKIQVLFPMISSAWELKQAITQLEHAKNELREEGIPFDEGIAVGAMIEIPSAAIAIKSILNLVDFVSIGTNDLIQYLLAIDRNDESVGYLYDPLHPAVISTIGHVISNTNKAGKMISICGEMAGNPKLTRLLLGMGLRKFSMYSANILSIKKIILSTDINEITPIVNKILRTENREKIYELIDKLNEDVDTF</sequence>
<dbReference type="GO" id="GO:0005737">
    <property type="term" value="C:cytoplasm"/>
    <property type="evidence" value="ECO:0007669"/>
    <property type="project" value="UniProtKB-SubCell"/>
</dbReference>
<dbReference type="Gene3D" id="1.10.274.10">
    <property type="entry name" value="PtsI, HPr-binding domain"/>
    <property type="match status" value="1"/>
</dbReference>
<evidence type="ECO:0000259" key="23">
    <source>
        <dbReference type="Pfam" id="PF02896"/>
    </source>
</evidence>
<evidence type="ECO:0000256" key="2">
    <source>
        <dbReference type="ARBA" id="ARBA00001946"/>
    </source>
</evidence>
<dbReference type="InterPro" id="IPR036637">
    <property type="entry name" value="Phosphohistidine_dom_sf"/>
</dbReference>
<evidence type="ECO:0000313" key="25">
    <source>
        <dbReference type="EMBL" id="AUR52141.1"/>
    </source>
</evidence>
<comment type="similarity">
    <text evidence="5 17">Belongs to the PEP-utilizing enzyme family.</text>
</comment>
<feature type="binding site" evidence="19">
    <location>
        <position position="337"/>
    </location>
    <ligand>
        <name>phosphoenolpyruvate</name>
        <dbReference type="ChEBI" id="CHEBI:58702"/>
    </ligand>
</feature>
<gene>
    <name evidence="25" type="primary">ptsP</name>
    <name evidence="25" type="ORF">CUN60_07445</name>
</gene>
<keyword evidence="26" id="KW-1185">Reference proteome</keyword>
<feature type="domain" description="PEP-utilising enzyme mobile" evidence="22">
    <location>
        <begin position="158"/>
        <end position="229"/>
    </location>
</feature>
<evidence type="ECO:0000313" key="26">
    <source>
        <dbReference type="Proteomes" id="UP000236655"/>
    </source>
</evidence>
<dbReference type="RefSeq" id="WP_102951437.1">
    <property type="nucleotide sequence ID" value="NZ_CP024847.1"/>
</dbReference>
<evidence type="ECO:0000256" key="14">
    <source>
        <dbReference type="ARBA" id="ARBA00022777"/>
    </source>
</evidence>
<feature type="binding site" evidence="19">
    <location>
        <position position="300"/>
    </location>
    <ligand>
        <name>phosphoenolpyruvate</name>
        <dbReference type="ChEBI" id="CHEBI:58702"/>
    </ligand>
</feature>
<evidence type="ECO:0000256" key="3">
    <source>
        <dbReference type="ARBA" id="ARBA00002728"/>
    </source>
</evidence>
<dbReference type="Pfam" id="PF02896">
    <property type="entry name" value="PEP-utilizers_C"/>
    <property type="match status" value="1"/>
</dbReference>
<dbReference type="NCBIfam" id="TIGR01417">
    <property type="entry name" value="PTS_I_fam"/>
    <property type="match status" value="1"/>
</dbReference>
<accession>A0A2I7N6S7</accession>
<evidence type="ECO:0000256" key="4">
    <source>
        <dbReference type="ARBA" id="ARBA00004496"/>
    </source>
</evidence>
<dbReference type="PIRSF" id="PIRSF000732">
    <property type="entry name" value="PTS_enzyme_I"/>
    <property type="match status" value="1"/>
</dbReference>
<feature type="domain" description="PEP-utilising enzyme C-terminal" evidence="23">
    <location>
        <begin position="256"/>
        <end position="546"/>
    </location>
</feature>
<comment type="subcellular location">
    <subcellularLocation>
        <location evidence="4 17">Cytoplasm</location>
    </subcellularLocation>
</comment>
<keyword evidence="9 17" id="KW-0963">Cytoplasm</keyword>